<dbReference type="InterPro" id="IPR007383">
    <property type="entry name" value="DUF445"/>
</dbReference>
<comment type="subcellular location">
    <subcellularLocation>
        <location evidence="1">Endomembrane system</location>
    </subcellularLocation>
</comment>
<evidence type="ECO:0000256" key="6">
    <source>
        <dbReference type="SAM" id="Phobius"/>
    </source>
</evidence>
<evidence type="ECO:0000256" key="2">
    <source>
        <dbReference type="ARBA" id="ARBA00008053"/>
    </source>
</evidence>
<dbReference type="GO" id="GO:0012505">
    <property type="term" value="C:endomembrane system"/>
    <property type="evidence" value="ECO:0007669"/>
    <property type="project" value="UniProtKB-SubCell"/>
</dbReference>
<evidence type="ECO:0000256" key="5">
    <source>
        <dbReference type="ARBA" id="ARBA00023136"/>
    </source>
</evidence>
<keyword evidence="3 6" id="KW-0812">Transmembrane</keyword>
<dbReference type="EMBL" id="FQXM01000037">
    <property type="protein sequence ID" value="SHI03291.1"/>
    <property type="molecule type" value="Genomic_DNA"/>
</dbReference>
<name>A0A1M5XTZ8_9CLOT</name>
<dbReference type="STRING" id="1121316.SAMN02745207_03935"/>
<dbReference type="OrthoDB" id="9787430at2"/>
<keyword evidence="4 6" id="KW-1133">Transmembrane helix</keyword>
<dbReference type="RefSeq" id="WP_073340750.1">
    <property type="nucleotide sequence ID" value="NZ_FQXM01000037.1"/>
</dbReference>
<comment type="similarity">
    <text evidence="2">Belongs to the UPF0754 family.</text>
</comment>
<organism evidence="7 8">
    <name type="scientific">Clostridium grantii DSM 8605</name>
    <dbReference type="NCBI Taxonomy" id="1121316"/>
    <lineage>
        <taxon>Bacteria</taxon>
        <taxon>Bacillati</taxon>
        <taxon>Bacillota</taxon>
        <taxon>Clostridia</taxon>
        <taxon>Eubacteriales</taxon>
        <taxon>Clostridiaceae</taxon>
        <taxon>Clostridium</taxon>
    </lineage>
</organism>
<keyword evidence="5 6" id="KW-0472">Membrane</keyword>
<keyword evidence="8" id="KW-1185">Reference proteome</keyword>
<accession>A0A1M5XTZ8</accession>
<protein>
    <submittedName>
        <fullName evidence="7">Uncharacterized membrane protein YheB, UPF0754 family</fullName>
    </submittedName>
</protein>
<evidence type="ECO:0000256" key="1">
    <source>
        <dbReference type="ARBA" id="ARBA00004308"/>
    </source>
</evidence>
<evidence type="ECO:0000256" key="4">
    <source>
        <dbReference type="ARBA" id="ARBA00022989"/>
    </source>
</evidence>
<dbReference type="AlphaFoldDB" id="A0A1M5XTZ8"/>
<dbReference type="PANTHER" id="PTHR35791">
    <property type="entry name" value="UPF0754 MEMBRANE PROTEIN YHEB"/>
    <property type="match status" value="1"/>
</dbReference>
<sequence>MTRNFMIRILITAITGSVIGYITNWLAIKMLFKPHTEKRIFGMKVPFTPGLIPKEKARIAKSVGDAIGDHLLTSETLIESLCSEEMNGKLKKWVEDKIKAIEDSGATLKEQLSLLLGNKYCIAKEYLQDKLSKFIFTSIKSDEFVKEIKTTTFNLISKEISKNPSTILDNQLYLSLKENILGKTIEYKDSSEFKILLANGIENKILDLNNSKVTVEEVIPKGIVGSAKVVMYNRREDISLFIKDFIKKDSIQIKLKETVFEMINQNLNPMMAMFINPESIYDKAIKAIYAKLEEEESQRDIVLVINNLIDTILKNNISTLTKEFADNKIKDNSAYLAEFIQGKVITNEILEKVESAIENKIESVDTIQELLQGINVDANQIIGKLIDSLLEKLNTNGELETKITQWVNNTINKAEMLTINDISTWSGKNISNIASDFAEDVYDKFIENNAEEFLNALEIRKIVEDKINDFEVSYAEKIILEIASKELNAITWLGALLGLIMGLLSALMSNF</sequence>
<feature type="transmembrane region" description="Helical" evidence="6">
    <location>
        <begin position="487"/>
        <end position="508"/>
    </location>
</feature>
<evidence type="ECO:0000313" key="8">
    <source>
        <dbReference type="Proteomes" id="UP000184447"/>
    </source>
</evidence>
<dbReference type="PANTHER" id="PTHR35791:SF1">
    <property type="entry name" value="UPF0754 MEMBRANE PROTEIN YHEB"/>
    <property type="match status" value="1"/>
</dbReference>
<feature type="transmembrane region" description="Helical" evidence="6">
    <location>
        <begin position="6"/>
        <end position="28"/>
    </location>
</feature>
<evidence type="ECO:0000256" key="3">
    <source>
        <dbReference type="ARBA" id="ARBA00022692"/>
    </source>
</evidence>
<proteinExistence type="inferred from homology"/>
<dbReference type="Pfam" id="PF04286">
    <property type="entry name" value="DUF445"/>
    <property type="match status" value="1"/>
</dbReference>
<evidence type="ECO:0000313" key="7">
    <source>
        <dbReference type="EMBL" id="SHI03291.1"/>
    </source>
</evidence>
<gene>
    <name evidence="7" type="ORF">SAMN02745207_03935</name>
</gene>
<dbReference type="Proteomes" id="UP000184447">
    <property type="component" value="Unassembled WGS sequence"/>
</dbReference>
<reference evidence="7 8" key="1">
    <citation type="submission" date="2016-11" db="EMBL/GenBank/DDBJ databases">
        <authorList>
            <person name="Jaros S."/>
            <person name="Januszkiewicz K."/>
            <person name="Wedrychowicz H."/>
        </authorList>
    </citation>
    <scope>NUCLEOTIDE SEQUENCE [LARGE SCALE GENOMIC DNA]</scope>
    <source>
        <strain evidence="7 8">DSM 8605</strain>
    </source>
</reference>